<evidence type="ECO:0000313" key="3">
    <source>
        <dbReference type="EMBL" id="MBO3733087.1"/>
    </source>
</evidence>
<dbReference type="EMBL" id="JAGFNP010000004">
    <property type="protein sequence ID" value="MBO3733087.1"/>
    <property type="molecule type" value="Genomic_DNA"/>
</dbReference>
<keyword evidence="2" id="KW-0732">Signal</keyword>
<feature type="region of interest" description="Disordered" evidence="1">
    <location>
        <begin position="23"/>
        <end position="55"/>
    </location>
</feature>
<gene>
    <name evidence="3" type="ORF">J5V16_09660</name>
</gene>
<name>A0ABS3U2T7_9ACTN</name>
<accession>A0ABS3U2T7</accession>
<evidence type="ECO:0008006" key="5">
    <source>
        <dbReference type="Google" id="ProtNLM"/>
    </source>
</evidence>
<evidence type="ECO:0000256" key="1">
    <source>
        <dbReference type="SAM" id="MobiDB-lite"/>
    </source>
</evidence>
<evidence type="ECO:0000313" key="4">
    <source>
        <dbReference type="Proteomes" id="UP000681341"/>
    </source>
</evidence>
<sequence>MRYHVLSIPLVALLLAACGSKGAETPSEPSASLSASAEATEATEAESTAPPEPASVLPVGMDSALGISYSDAGGGADLEFNFAVTEVEAVTEGRSDFVVFTVGVEVVKGEMTFMFGFWAEPALAPALIDSDGIEYQTSIQPVGTMLDGTVPEGESIAGHIAFEAPPNVADSGTFQLEIPSPEGSDLLHWTY</sequence>
<dbReference type="PROSITE" id="PS51257">
    <property type="entry name" value="PROKAR_LIPOPROTEIN"/>
    <property type="match status" value="1"/>
</dbReference>
<proteinExistence type="predicted"/>
<feature type="signal peptide" evidence="2">
    <location>
        <begin position="1"/>
        <end position="23"/>
    </location>
</feature>
<dbReference type="RefSeq" id="WP_208495937.1">
    <property type="nucleotide sequence ID" value="NZ_JAGFNP010000004.1"/>
</dbReference>
<comment type="caution">
    <text evidence="3">The sequence shown here is derived from an EMBL/GenBank/DDBJ whole genome shotgun (WGS) entry which is preliminary data.</text>
</comment>
<keyword evidence="4" id="KW-1185">Reference proteome</keyword>
<protein>
    <recommendedName>
        <fullName evidence="5">DUF4352 domain-containing protein</fullName>
    </recommendedName>
</protein>
<feature type="compositionally biased region" description="Low complexity" evidence="1">
    <location>
        <begin position="23"/>
        <end position="49"/>
    </location>
</feature>
<reference evidence="3 4" key="1">
    <citation type="submission" date="2021-03" db="EMBL/GenBank/DDBJ databases">
        <title>Glycomyces sp. nov., a novel actinomycete isolated from soil.</title>
        <authorList>
            <person name="Yang X."/>
            <person name="Xu X."/>
        </authorList>
    </citation>
    <scope>NUCLEOTIDE SEQUENCE [LARGE SCALE GENOMIC DNA]</scope>
    <source>
        <strain evidence="3 4">NEAU-S30</strain>
    </source>
</reference>
<dbReference type="Proteomes" id="UP000681341">
    <property type="component" value="Unassembled WGS sequence"/>
</dbReference>
<organism evidence="3 4">
    <name type="scientific">Glycomyces niveus</name>
    <dbReference type="NCBI Taxonomy" id="2820287"/>
    <lineage>
        <taxon>Bacteria</taxon>
        <taxon>Bacillati</taxon>
        <taxon>Actinomycetota</taxon>
        <taxon>Actinomycetes</taxon>
        <taxon>Glycomycetales</taxon>
        <taxon>Glycomycetaceae</taxon>
        <taxon>Glycomyces</taxon>
    </lineage>
</organism>
<feature type="chain" id="PRO_5045323620" description="DUF4352 domain-containing protein" evidence="2">
    <location>
        <begin position="24"/>
        <end position="191"/>
    </location>
</feature>
<evidence type="ECO:0000256" key="2">
    <source>
        <dbReference type="SAM" id="SignalP"/>
    </source>
</evidence>